<feature type="compositionally biased region" description="Basic and acidic residues" evidence="1">
    <location>
        <begin position="749"/>
        <end position="764"/>
    </location>
</feature>
<gene>
    <name evidence="2" type="ORF">E1A91_A08G126300v1</name>
</gene>
<accession>A0A5D2Y7W2</accession>
<keyword evidence="3" id="KW-1185">Reference proteome</keyword>
<protein>
    <submittedName>
        <fullName evidence="2">Uncharacterized protein</fullName>
    </submittedName>
</protein>
<dbReference type="PANTHER" id="PTHR34361:SF2">
    <property type="entry name" value="OS08G0157800 PROTEIN"/>
    <property type="match status" value="1"/>
</dbReference>
<dbReference type="Proteomes" id="UP000323597">
    <property type="component" value="Chromosome A08"/>
</dbReference>
<evidence type="ECO:0000313" key="3">
    <source>
        <dbReference type="Proteomes" id="UP000323597"/>
    </source>
</evidence>
<evidence type="ECO:0000256" key="1">
    <source>
        <dbReference type="SAM" id="MobiDB-lite"/>
    </source>
</evidence>
<proteinExistence type="predicted"/>
<feature type="region of interest" description="Disordered" evidence="1">
    <location>
        <begin position="749"/>
        <end position="795"/>
    </location>
</feature>
<sequence length="992" mass="109017">MMNTMIGFGSYGGSAYGGGSSNLSALAPPFTVDRSIPKPSSATPLVDLGEPLNWLDTNPYTFNSPQPAQRLDPIPTSSFDQKSDLFEPKTYFPSYVSPPFHVPTFDEQSLPGLDHTAQWGVGSWGWEKGNPSQQGGSFYSKESNGSPSSIFKDHINLGAHPSKCLNTCEQTSQNFYSLGTEKQVAPPSIDKLDYNPVPGQNLSFMPVGYSNTSVIGSSSALPEADLQVPSLNLVSCKNNLVPFNFPYEKPVRQHDMSGNSPSNVKEPHYLLNFGSKNEFDPSLLSYHVDGNCYLYGDSSATRTDKLSTSNMASKDASDNSFRAKPGVTFTHNGPDNFCSALDSNGVIAMENALENLDHYNPPVDSPCWRGAPSSHNSPFGSSEAVSVQLEKKLEACGDGQELKFMPMNTANMVRLPSEKPGESRMNVENGSVEDSSVSFLKLPSVSIISSRDHLPDVVGKAGSYNRVTSSACKIKFSDDASERKNSNVLFNKSADEVEKPLCTIEQNVTEGRLASKNLLTFETDFSDLVMKINDVSGCGSSHMSCHEVKSLSCSPSSVEDVSTQHSKFFGKEPVSTNSIVILLDTMHNLSKLLLHHCSNESSELKEQDRKSLEKVIKNLNTCMSKNVGQESFLSDLHEGTSMGTPQVAAIDVWSQHVQEKTKHSGKKDEKCSDFIPFESGTDIKARNDKMTQALKKILVENFHEKDETHPQVLLYKNLWLEAEAALCSTNYMARFNKIKIEIEESKLDKRKDLSEDASDEDKKSNSKFSAQVNTNKKLTQSAESESPTAVSNQNSSIKSSCYHADDVTARFQALKQRLNNSSSVHTRELDELSSSKLCPDLDGFDQLATEVKDNSTLVLSSQDSIVQGIACQTEDGEASVMARFQILKNRDFDNFDPNEVERKLLPEVVDLPFAGMTKQIPIDKDISEDVKSGVNLEPVSQHHVTNKAGEELVVQHDFMIQSPGNQSSSGRYDNCSSDWEHVLKEEFSGQNS</sequence>
<dbReference type="EMBL" id="CM017643">
    <property type="protein sequence ID" value="TYJ22448.1"/>
    <property type="molecule type" value="Genomic_DNA"/>
</dbReference>
<organism evidence="2 3">
    <name type="scientific">Gossypium mustelinum</name>
    <name type="common">Cotton</name>
    <name type="synonym">Gossypium caicoense</name>
    <dbReference type="NCBI Taxonomy" id="34275"/>
    <lineage>
        <taxon>Eukaryota</taxon>
        <taxon>Viridiplantae</taxon>
        <taxon>Streptophyta</taxon>
        <taxon>Embryophyta</taxon>
        <taxon>Tracheophyta</taxon>
        <taxon>Spermatophyta</taxon>
        <taxon>Magnoliopsida</taxon>
        <taxon>eudicotyledons</taxon>
        <taxon>Gunneridae</taxon>
        <taxon>Pentapetalae</taxon>
        <taxon>rosids</taxon>
        <taxon>malvids</taxon>
        <taxon>Malvales</taxon>
        <taxon>Malvaceae</taxon>
        <taxon>Malvoideae</taxon>
        <taxon>Gossypium</taxon>
    </lineage>
</organism>
<feature type="compositionally biased region" description="Polar residues" evidence="1">
    <location>
        <begin position="766"/>
        <end position="795"/>
    </location>
</feature>
<name>A0A5D2Y7W2_GOSMU</name>
<evidence type="ECO:0000313" key="2">
    <source>
        <dbReference type="EMBL" id="TYJ22448.1"/>
    </source>
</evidence>
<dbReference type="AlphaFoldDB" id="A0A5D2Y7W2"/>
<reference evidence="2 3" key="1">
    <citation type="submission" date="2019-07" db="EMBL/GenBank/DDBJ databases">
        <title>WGS assembly of Gossypium mustelinum.</title>
        <authorList>
            <person name="Chen Z.J."/>
            <person name="Sreedasyam A."/>
            <person name="Ando A."/>
            <person name="Song Q."/>
            <person name="De L."/>
            <person name="Hulse-Kemp A."/>
            <person name="Ding M."/>
            <person name="Ye W."/>
            <person name="Kirkbride R."/>
            <person name="Jenkins J."/>
            <person name="Plott C."/>
            <person name="Lovell J."/>
            <person name="Lin Y.-M."/>
            <person name="Vaughn R."/>
            <person name="Liu B."/>
            <person name="Li W."/>
            <person name="Simpson S."/>
            <person name="Scheffler B."/>
            <person name="Saski C."/>
            <person name="Grover C."/>
            <person name="Hu G."/>
            <person name="Conover J."/>
            <person name="Carlson J."/>
            <person name="Shu S."/>
            <person name="Boston L."/>
            <person name="Williams M."/>
            <person name="Peterson D."/>
            <person name="Mcgee K."/>
            <person name="Jones D."/>
            <person name="Wendel J."/>
            <person name="Stelly D."/>
            <person name="Grimwood J."/>
            <person name="Schmutz J."/>
        </authorList>
    </citation>
    <scope>NUCLEOTIDE SEQUENCE [LARGE SCALE GENOMIC DNA]</scope>
    <source>
        <strain evidence="2">1408120.09</strain>
    </source>
</reference>
<dbReference type="PANTHER" id="PTHR34361">
    <property type="entry name" value="OS08G0157800 PROTEIN"/>
    <property type="match status" value="1"/>
</dbReference>